<evidence type="ECO:0000313" key="8">
    <source>
        <dbReference type="WBParaSite" id="HNAJ_0000411801-mRNA-1"/>
    </source>
</evidence>
<keyword evidence="4 5" id="KW-0472">Membrane</keyword>
<dbReference type="AlphaFoldDB" id="A0A0R3TAM9"/>
<evidence type="ECO:0000256" key="2">
    <source>
        <dbReference type="ARBA" id="ARBA00022692"/>
    </source>
</evidence>
<dbReference type="Proteomes" id="UP000278807">
    <property type="component" value="Unassembled WGS sequence"/>
</dbReference>
<name>A0A0R3TAM9_RODNA</name>
<proteinExistence type="predicted"/>
<dbReference type="WBParaSite" id="HNAJ_0000411801-mRNA-1">
    <property type="protein sequence ID" value="HNAJ_0000411801-mRNA-1"/>
    <property type="gene ID" value="HNAJ_0000411801"/>
</dbReference>
<dbReference type="STRING" id="102285.A0A0R3TAM9"/>
<organism evidence="8">
    <name type="scientific">Rodentolepis nana</name>
    <name type="common">Dwarf tapeworm</name>
    <name type="synonym">Hymenolepis nana</name>
    <dbReference type="NCBI Taxonomy" id="102285"/>
    <lineage>
        <taxon>Eukaryota</taxon>
        <taxon>Metazoa</taxon>
        <taxon>Spiralia</taxon>
        <taxon>Lophotrochozoa</taxon>
        <taxon>Platyhelminthes</taxon>
        <taxon>Cestoda</taxon>
        <taxon>Eucestoda</taxon>
        <taxon>Cyclophyllidea</taxon>
        <taxon>Hymenolepididae</taxon>
        <taxon>Rodentolepis</taxon>
    </lineage>
</organism>
<accession>A0A0R3TAM9</accession>
<comment type="subcellular location">
    <subcellularLocation>
        <location evidence="1">Membrane</location>
        <topology evidence="1">Multi-pass membrane protein</topology>
    </subcellularLocation>
</comment>
<dbReference type="OrthoDB" id="3639251at2759"/>
<keyword evidence="2 5" id="KW-0812">Transmembrane</keyword>
<sequence>MGQLPVGVRCCQQPNLSLTKWRAFIFIFTLFIYTTFHASRKPISVVKSVLHPNCTEIALKENKTITPENATFCMWKPFDTNDYNALLGYLDLSFLLSYALGMFFLGQVAERIICGFFQSSGWPAVVTIMGNWFGKSNKSGNINSNGVPKLELSSNFDDDDV</sequence>
<protein>
    <submittedName>
        <fullName evidence="8">Sialin</fullName>
    </submittedName>
</protein>
<dbReference type="PANTHER" id="PTHR43184:SF12">
    <property type="entry name" value="SUGAR PHOSPHATE EXCHANGER 3"/>
    <property type="match status" value="1"/>
</dbReference>
<evidence type="ECO:0000256" key="3">
    <source>
        <dbReference type="ARBA" id="ARBA00022989"/>
    </source>
</evidence>
<gene>
    <name evidence="6" type="ORF">HNAJ_LOCUS4116</name>
</gene>
<evidence type="ECO:0000256" key="5">
    <source>
        <dbReference type="SAM" id="Phobius"/>
    </source>
</evidence>
<reference evidence="8" key="1">
    <citation type="submission" date="2017-02" db="UniProtKB">
        <authorList>
            <consortium name="WormBaseParasite"/>
        </authorList>
    </citation>
    <scope>IDENTIFICATION</scope>
</reference>
<evidence type="ECO:0000313" key="6">
    <source>
        <dbReference type="EMBL" id="VDN99975.1"/>
    </source>
</evidence>
<keyword evidence="7" id="KW-1185">Reference proteome</keyword>
<feature type="transmembrane region" description="Helical" evidence="5">
    <location>
        <begin position="86"/>
        <end position="105"/>
    </location>
</feature>
<dbReference type="GO" id="GO:0016020">
    <property type="term" value="C:membrane"/>
    <property type="evidence" value="ECO:0007669"/>
    <property type="project" value="UniProtKB-SubCell"/>
</dbReference>
<evidence type="ECO:0000256" key="1">
    <source>
        <dbReference type="ARBA" id="ARBA00004141"/>
    </source>
</evidence>
<keyword evidence="3 5" id="KW-1133">Transmembrane helix</keyword>
<evidence type="ECO:0000256" key="4">
    <source>
        <dbReference type="ARBA" id="ARBA00023136"/>
    </source>
</evidence>
<dbReference type="SUPFAM" id="SSF103473">
    <property type="entry name" value="MFS general substrate transporter"/>
    <property type="match status" value="1"/>
</dbReference>
<evidence type="ECO:0000313" key="7">
    <source>
        <dbReference type="Proteomes" id="UP000278807"/>
    </source>
</evidence>
<feature type="transmembrane region" description="Helical" evidence="5">
    <location>
        <begin position="21"/>
        <end position="39"/>
    </location>
</feature>
<dbReference type="EMBL" id="UZAE01002697">
    <property type="protein sequence ID" value="VDN99975.1"/>
    <property type="molecule type" value="Genomic_DNA"/>
</dbReference>
<reference evidence="6 7" key="2">
    <citation type="submission" date="2018-11" db="EMBL/GenBank/DDBJ databases">
        <authorList>
            <consortium name="Pathogen Informatics"/>
        </authorList>
    </citation>
    <scope>NUCLEOTIDE SEQUENCE [LARGE SCALE GENOMIC DNA]</scope>
</reference>
<dbReference type="PANTHER" id="PTHR43184">
    <property type="entry name" value="MAJOR FACILITATOR SUPERFAMILY TRANSPORTER 16, ISOFORM B"/>
    <property type="match status" value="1"/>
</dbReference>
<feature type="transmembrane region" description="Helical" evidence="5">
    <location>
        <begin position="112"/>
        <end position="133"/>
    </location>
</feature>
<dbReference type="InterPro" id="IPR036259">
    <property type="entry name" value="MFS_trans_sf"/>
</dbReference>